<dbReference type="EMBL" id="UZAE01000188">
    <property type="protein sequence ID" value="VDN96484.1"/>
    <property type="molecule type" value="Genomic_DNA"/>
</dbReference>
<evidence type="ECO:0000313" key="3">
    <source>
        <dbReference type="WBParaSite" id="HNAJ_0000062501-mRNA-1"/>
    </source>
</evidence>
<reference evidence="1 2" key="2">
    <citation type="submission" date="2018-11" db="EMBL/GenBank/DDBJ databases">
        <authorList>
            <consortium name="Pathogen Informatics"/>
        </authorList>
    </citation>
    <scope>NUCLEOTIDE SEQUENCE [LARGE SCALE GENOMIC DNA]</scope>
</reference>
<accession>A0A0R3T187</accession>
<name>A0A0R3T187_RODNA</name>
<dbReference type="WBParaSite" id="HNAJ_0000062501-mRNA-1">
    <property type="protein sequence ID" value="HNAJ_0000062501-mRNA-1"/>
    <property type="gene ID" value="HNAJ_0000062501"/>
</dbReference>
<proteinExistence type="predicted"/>
<evidence type="ECO:0000313" key="2">
    <source>
        <dbReference type="Proteomes" id="UP000278807"/>
    </source>
</evidence>
<evidence type="ECO:0000313" key="1">
    <source>
        <dbReference type="EMBL" id="VDN96484.1"/>
    </source>
</evidence>
<keyword evidence="2" id="KW-1185">Reference proteome</keyword>
<dbReference type="AlphaFoldDB" id="A0A0R3T187"/>
<sequence length="103" mass="12058">MPHQRDLNTEPYNAHLTPNQIKNLRPKNVFHTTDLGTKCGRYYCAVCGECNPAVSDPSTRCMDYVACTTLPDTLYHATEAHIIDDYVQQRFREKRRKLYDRHQ</sequence>
<gene>
    <name evidence="1" type="ORF">HNAJ_LOCUS625</name>
</gene>
<dbReference type="Proteomes" id="UP000278807">
    <property type="component" value="Unassembled WGS sequence"/>
</dbReference>
<reference evidence="3" key="1">
    <citation type="submission" date="2017-02" db="UniProtKB">
        <authorList>
            <consortium name="WormBaseParasite"/>
        </authorList>
    </citation>
    <scope>IDENTIFICATION</scope>
</reference>
<dbReference type="OrthoDB" id="6244748at2759"/>
<organism evidence="3">
    <name type="scientific">Rodentolepis nana</name>
    <name type="common">Dwarf tapeworm</name>
    <name type="synonym">Hymenolepis nana</name>
    <dbReference type="NCBI Taxonomy" id="102285"/>
    <lineage>
        <taxon>Eukaryota</taxon>
        <taxon>Metazoa</taxon>
        <taxon>Spiralia</taxon>
        <taxon>Lophotrochozoa</taxon>
        <taxon>Platyhelminthes</taxon>
        <taxon>Cestoda</taxon>
        <taxon>Eucestoda</taxon>
        <taxon>Cyclophyllidea</taxon>
        <taxon>Hymenolepididae</taxon>
        <taxon>Rodentolepis</taxon>
    </lineage>
</organism>
<protein>
    <submittedName>
        <fullName evidence="1 3">Uncharacterized protein</fullName>
    </submittedName>
</protein>